<reference evidence="3" key="2">
    <citation type="submission" date="2015-01" db="EMBL/GenBank/DDBJ databases">
        <title>Evolutionary Origins and Diversification of the Mycorrhizal Mutualists.</title>
        <authorList>
            <consortium name="DOE Joint Genome Institute"/>
            <consortium name="Mycorrhizal Genomics Consortium"/>
            <person name="Kohler A."/>
            <person name="Kuo A."/>
            <person name="Nagy L.G."/>
            <person name="Floudas D."/>
            <person name="Copeland A."/>
            <person name="Barry K.W."/>
            <person name="Cichocki N."/>
            <person name="Veneault-Fourrey C."/>
            <person name="LaButti K."/>
            <person name="Lindquist E.A."/>
            <person name="Lipzen A."/>
            <person name="Lundell T."/>
            <person name="Morin E."/>
            <person name="Murat C."/>
            <person name="Riley R."/>
            <person name="Ohm R."/>
            <person name="Sun H."/>
            <person name="Tunlid A."/>
            <person name="Henrissat B."/>
            <person name="Grigoriev I.V."/>
            <person name="Hibbett D.S."/>
            <person name="Martin F."/>
        </authorList>
    </citation>
    <scope>NUCLEOTIDE SEQUENCE [LARGE SCALE GENOMIC DNA]</scope>
    <source>
        <strain evidence="3">MUT 4182</strain>
    </source>
</reference>
<reference evidence="2 3" key="1">
    <citation type="submission" date="2014-04" db="EMBL/GenBank/DDBJ databases">
        <authorList>
            <consortium name="DOE Joint Genome Institute"/>
            <person name="Kuo A."/>
            <person name="Girlanda M."/>
            <person name="Perotto S."/>
            <person name="Kohler A."/>
            <person name="Nagy L.G."/>
            <person name="Floudas D."/>
            <person name="Copeland A."/>
            <person name="Barry K.W."/>
            <person name="Cichocki N."/>
            <person name="Veneault-Fourrey C."/>
            <person name="LaButti K."/>
            <person name="Lindquist E.A."/>
            <person name="Lipzen A."/>
            <person name="Lundell T."/>
            <person name="Morin E."/>
            <person name="Murat C."/>
            <person name="Sun H."/>
            <person name="Tunlid A."/>
            <person name="Henrissat B."/>
            <person name="Grigoriev I.V."/>
            <person name="Hibbett D.S."/>
            <person name="Martin F."/>
            <person name="Nordberg H.P."/>
            <person name="Cantor M.N."/>
            <person name="Hua S.X."/>
        </authorList>
    </citation>
    <scope>NUCLEOTIDE SEQUENCE [LARGE SCALE GENOMIC DNA]</scope>
    <source>
        <strain evidence="2 3">MUT 4182</strain>
    </source>
</reference>
<evidence type="ECO:0000313" key="2">
    <source>
        <dbReference type="EMBL" id="KIO17151.1"/>
    </source>
</evidence>
<dbReference type="Proteomes" id="UP000054248">
    <property type="component" value="Unassembled WGS sequence"/>
</dbReference>
<dbReference type="AlphaFoldDB" id="A0A0C3Q2Q9"/>
<proteinExistence type="predicted"/>
<dbReference type="EMBL" id="KN823423">
    <property type="protein sequence ID" value="KIO17151.1"/>
    <property type="molecule type" value="Genomic_DNA"/>
</dbReference>
<evidence type="ECO:0000256" key="1">
    <source>
        <dbReference type="SAM" id="MobiDB-lite"/>
    </source>
</evidence>
<sequence length="150" mass="16225">MAKAKQTTLFNLPPPSSKGTTAKPARAGGKGKAKAGVMEESQDEMANVMSTATNLFEDSQLGVEGESQVDGDGKVLVPSTQQETQEEEDAQMVLVAPSGTLQSWIRILKSRLLGKRRRKTKGTEYRFPSLNISNFGRFVSSSHAFLFASS</sequence>
<evidence type="ECO:0000313" key="3">
    <source>
        <dbReference type="Proteomes" id="UP000054248"/>
    </source>
</evidence>
<protein>
    <submittedName>
        <fullName evidence="2">Uncharacterized protein</fullName>
    </submittedName>
</protein>
<feature type="region of interest" description="Disordered" evidence="1">
    <location>
        <begin position="1"/>
        <end position="41"/>
    </location>
</feature>
<keyword evidence="3" id="KW-1185">Reference proteome</keyword>
<feature type="compositionally biased region" description="Low complexity" evidence="1">
    <location>
        <begin position="18"/>
        <end position="27"/>
    </location>
</feature>
<feature type="compositionally biased region" description="Polar residues" evidence="1">
    <location>
        <begin position="1"/>
        <end position="10"/>
    </location>
</feature>
<organism evidence="2 3">
    <name type="scientific">Tulasnella calospora MUT 4182</name>
    <dbReference type="NCBI Taxonomy" id="1051891"/>
    <lineage>
        <taxon>Eukaryota</taxon>
        <taxon>Fungi</taxon>
        <taxon>Dikarya</taxon>
        <taxon>Basidiomycota</taxon>
        <taxon>Agaricomycotina</taxon>
        <taxon>Agaricomycetes</taxon>
        <taxon>Cantharellales</taxon>
        <taxon>Tulasnellaceae</taxon>
        <taxon>Tulasnella</taxon>
    </lineage>
</organism>
<name>A0A0C3Q2Q9_9AGAM</name>
<gene>
    <name evidence="2" type="ORF">M407DRAFT_175966</name>
</gene>
<dbReference type="HOGENOM" id="CLU_1741912_0_0_1"/>
<accession>A0A0C3Q2Q9</accession>